<dbReference type="Proteomes" id="UP000595420">
    <property type="component" value="Chromosome"/>
</dbReference>
<accession>A0A7T4WEZ3</accession>
<gene>
    <name evidence="2" type="ORF">H2515_02455</name>
</gene>
<name>A0A7T4WEZ3_9PROT</name>
<evidence type="ECO:0000313" key="2">
    <source>
        <dbReference type="EMBL" id="QQD73205.1"/>
    </source>
</evidence>
<organism evidence="2 3">
    <name type="scientific">Acidithiobacillus ferrivorans</name>
    <dbReference type="NCBI Taxonomy" id="160808"/>
    <lineage>
        <taxon>Bacteria</taxon>
        <taxon>Pseudomonadati</taxon>
        <taxon>Pseudomonadota</taxon>
        <taxon>Acidithiobacillia</taxon>
        <taxon>Acidithiobacillales</taxon>
        <taxon>Acidithiobacillaceae</taxon>
        <taxon>Acidithiobacillus</taxon>
    </lineage>
</organism>
<dbReference type="RefSeq" id="WP_035193454.1">
    <property type="nucleotide sequence ID" value="NZ_CCCS020000037.1"/>
</dbReference>
<dbReference type="AlphaFoldDB" id="A0A7T4WEZ3"/>
<reference evidence="2 3" key="1">
    <citation type="submission" date="2020-07" db="EMBL/GenBank/DDBJ databases">
        <title>Complete genome sequence analysis of Acidithiobacillus ferrivorans XJFY6S-08 reveals extreme environmental adaptation to alpine acid mine drainage.</title>
        <authorList>
            <person name="Yan L."/>
            <person name="Ni Y."/>
        </authorList>
    </citation>
    <scope>NUCLEOTIDE SEQUENCE [LARGE SCALE GENOMIC DNA]</scope>
    <source>
        <strain evidence="2 3">XJFY6S-08</strain>
    </source>
</reference>
<evidence type="ECO:0000313" key="3">
    <source>
        <dbReference type="Proteomes" id="UP000595420"/>
    </source>
</evidence>
<evidence type="ECO:0000256" key="1">
    <source>
        <dbReference type="SAM" id="MobiDB-lite"/>
    </source>
</evidence>
<protein>
    <submittedName>
        <fullName evidence="2">DUF2934 domain-containing protein</fullName>
    </submittedName>
</protein>
<dbReference type="InterPro" id="IPR021327">
    <property type="entry name" value="DUF2934"/>
</dbReference>
<feature type="compositionally biased region" description="Low complexity" evidence="1">
    <location>
        <begin position="22"/>
        <end position="32"/>
    </location>
</feature>
<feature type="compositionally biased region" description="Polar residues" evidence="1">
    <location>
        <begin position="53"/>
        <end position="63"/>
    </location>
</feature>
<dbReference type="Pfam" id="PF11154">
    <property type="entry name" value="DUF2934"/>
    <property type="match status" value="1"/>
</dbReference>
<feature type="region of interest" description="Disordered" evidence="1">
    <location>
        <begin position="1"/>
        <end position="65"/>
    </location>
</feature>
<sequence length="107" mass="11517">MAEEQPKKRVRKPKEVSAGPKTAPARRATTAPEVTSASKTHAARVRKPVKMPSSGTRTTSSAVSAADRQRMIAECAYYLAESRSFAGGDCAADWYAAETWIDTQLSA</sequence>
<dbReference type="EMBL" id="CP059488">
    <property type="protein sequence ID" value="QQD73205.1"/>
    <property type="molecule type" value="Genomic_DNA"/>
</dbReference>
<proteinExistence type="predicted"/>